<evidence type="ECO:0000256" key="1">
    <source>
        <dbReference type="ARBA" id="ARBA00000971"/>
    </source>
</evidence>
<feature type="compositionally biased region" description="Low complexity" evidence="7">
    <location>
        <begin position="363"/>
        <end position="387"/>
    </location>
</feature>
<dbReference type="Pfam" id="PF00160">
    <property type="entry name" value="Pro_isomerase"/>
    <property type="match status" value="1"/>
</dbReference>
<reference evidence="9" key="1">
    <citation type="submission" date="2013-12" db="EMBL/GenBank/DDBJ databases">
        <authorList>
            <person name="Omoto C.K."/>
            <person name="Sibley D."/>
            <person name="Venepally P."/>
            <person name="Hadjithomas M."/>
            <person name="Karamycheva S."/>
            <person name="Brunk B."/>
            <person name="Roos D."/>
            <person name="Caler E."/>
            <person name="Lorenzi H."/>
        </authorList>
    </citation>
    <scope>NUCLEOTIDE SEQUENCE</scope>
</reference>
<dbReference type="InterPro" id="IPR036322">
    <property type="entry name" value="WD40_repeat_dom_sf"/>
</dbReference>
<keyword evidence="5" id="KW-0697">Rotamase</keyword>
<evidence type="ECO:0000256" key="7">
    <source>
        <dbReference type="SAM" id="MobiDB-lite"/>
    </source>
</evidence>
<dbReference type="InterPro" id="IPR002130">
    <property type="entry name" value="Cyclophilin-type_PPIase_dom"/>
</dbReference>
<organism evidence="9 10">
    <name type="scientific">Gregarina niphandrodes</name>
    <name type="common">Septate eugregarine</name>
    <dbReference type="NCBI Taxonomy" id="110365"/>
    <lineage>
        <taxon>Eukaryota</taxon>
        <taxon>Sar</taxon>
        <taxon>Alveolata</taxon>
        <taxon>Apicomplexa</taxon>
        <taxon>Conoidasida</taxon>
        <taxon>Gregarinasina</taxon>
        <taxon>Eugregarinorida</taxon>
        <taxon>Gregarinidae</taxon>
        <taxon>Gregarina</taxon>
    </lineage>
</organism>
<dbReference type="OrthoDB" id="271386at2759"/>
<dbReference type="GeneID" id="22910558"/>
<feature type="compositionally biased region" description="Basic and acidic residues" evidence="7">
    <location>
        <begin position="342"/>
        <end position="356"/>
    </location>
</feature>
<dbReference type="VEuPathDB" id="CryptoDB:GNI_007910"/>
<keyword evidence="10" id="KW-1185">Reference proteome</keyword>
<protein>
    <recommendedName>
        <fullName evidence="2">peptidylprolyl isomerase</fullName>
        <ecNumber evidence="2">5.2.1.8</ecNumber>
    </recommendedName>
</protein>
<evidence type="ECO:0000256" key="2">
    <source>
        <dbReference type="ARBA" id="ARBA00013194"/>
    </source>
</evidence>
<evidence type="ECO:0000313" key="9">
    <source>
        <dbReference type="EMBL" id="EZG87176.1"/>
    </source>
</evidence>
<gene>
    <name evidence="9" type="ORF">GNI_007910</name>
</gene>
<dbReference type="PANTHER" id="PTHR45625">
    <property type="entry name" value="PEPTIDYL-PROLYL CIS-TRANS ISOMERASE-RELATED"/>
    <property type="match status" value="1"/>
</dbReference>
<proteinExistence type="predicted"/>
<dbReference type="PROSITE" id="PS50072">
    <property type="entry name" value="CSA_PPIASE_2"/>
    <property type="match status" value="1"/>
</dbReference>
<evidence type="ECO:0000259" key="8">
    <source>
        <dbReference type="PROSITE" id="PS50072"/>
    </source>
</evidence>
<dbReference type="FunFam" id="2.40.100.10:FF:000003">
    <property type="entry name" value="Peptidylprolyl isomerase domain and WD repeat-containing 1"/>
    <property type="match status" value="1"/>
</dbReference>
<dbReference type="InterPro" id="IPR029000">
    <property type="entry name" value="Cyclophilin-like_dom_sf"/>
</dbReference>
<dbReference type="PRINTS" id="PR00153">
    <property type="entry name" value="CSAPPISMRASE"/>
</dbReference>
<evidence type="ECO:0000313" key="10">
    <source>
        <dbReference type="Proteomes" id="UP000019763"/>
    </source>
</evidence>
<comment type="catalytic activity">
    <reaction evidence="1">
        <text>[protein]-peptidylproline (omega=180) = [protein]-peptidylproline (omega=0)</text>
        <dbReference type="Rhea" id="RHEA:16237"/>
        <dbReference type="Rhea" id="RHEA-COMP:10747"/>
        <dbReference type="Rhea" id="RHEA-COMP:10748"/>
        <dbReference type="ChEBI" id="CHEBI:83833"/>
        <dbReference type="ChEBI" id="CHEBI:83834"/>
        <dbReference type="EC" id="5.2.1.8"/>
    </reaction>
</comment>
<dbReference type="GO" id="GO:0006457">
    <property type="term" value="P:protein folding"/>
    <property type="evidence" value="ECO:0007669"/>
    <property type="project" value="InterPro"/>
</dbReference>
<dbReference type="EMBL" id="AFNH02000059">
    <property type="protein sequence ID" value="EZG87176.1"/>
    <property type="molecule type" value="Genomic_DNA"/>
</dbReference>
<sequence>MVGAVEYLCTRIMASKKANLLVLSKDDYHRVKSYGRLVQDLPKAALYKTGHMFSSNLTHMGVCSEAEMVISSHDNGSVVFWKRTEADIEFVKVAAEHRMPVNNMCVHGINMITIAEKSNRKVPDPMSNIRSNAQSVPNGTLPGTSGCILKVWDISNLDLLCSISLPFRVTENGGALLTSDYIYLADRDVTGQVHAIEVKSLMLNGSKHNGVSEPINHTHDLLKTRHRYPIVSLLAFDGFIVSVDEYGGIEYWSFDNNGIRSVHKPAVSFETKCETDLYHIMQQKFTKVKYAIASPDRKAFLICTDRNSIVSYNVRKGKIYDEFRLLDIKSDIGYQGPVYTKSHAEPDTEAAAKHNSDSGGGAMKNNGGATTNGATTNGATTNSATTNGGDGVNSGDSRADGISAASATVDLKLICTFDDTGDVIFVYCPSLIGTSGAGGREPAEPSGGREAPGGELLARLFKIRQTLNQVKIGRLEESVGDVEALAFFTKSREQRLTGITSAIKPWTAISIEPLLLVGKRNKVCVYGNTDGKDGRDVAEPMLVASSRGQQNVENSKVKPLDIETLTRDPTKAVIYTTAGDIHLALEPVRCPKTVENFAVLGQRKYYDGTVFHRVILDFMIQGGDPEGDGTGGESIWGPGGLPDEFHDELKHEPYVVSMANAGPNTAGSQFFITTVACPFLDNKHTVFGKVTKGEGIVKDIERSRTNVHDKPLKDIRIITIKVSR</sequence>
<feature type="domain" description="PPIase cyclophilin-type" evidence="8">
    <location>
        <begin position="576"/>
        <end position="722"/>
    </location>
</feature>
<dbReference type="SUPFAM" id="SSF50978">
    <property type="entry name" value="WD40 repeat-like"/>
    <property type="match status" value="1"/>
</dbReference>
<dbReference type="InterPro" id="IPR044666">
    <property type="entry name" value="Cyclophilin_A-like"/>
</dbReference>
<dbReference type="InterPro" id="IPR020892">
    <property type="entry name" value="Cyclophilin-type_PPIase_CS"/>
</dbReference>
<dbReference type="EC" id="5.2.1.8" evidence="2"/>
<evidence type="ECO:0000256" key="5">
    <source>
        <dbReference type="ARBA" id="ARBA00023110"/>
    </source>
</evidence>
<name>A0A023BD29_GRENI</name>
<dbReference type="AlphaFoldDB" id="A0A023BD29"/>
<keyword evidence="4" id="KW-0677">Repeat</keyword>
<dbReference type="PROSITE" id="PS00170">
    <property type="entry name" value="CSA_PPIASE_1"/>
    <property type="match status" value="1"/>
</dbReference>
<dbReference type="RefSeq" id="XP_011128695.1">
    <property type="nucleotide sequence ID" value="XM_011130393.1"/>
</dbReference>
<evidence type="ECO:0000256" key="3">
    <source>
        <dbReference type="ARBA" id="ARBA00022574"/>
    </source>
</evidence>
<dbReference type="Gene3D" id="2.40.100.10">
    <property type="entry name" value="Cyclophilin-like"/>
    <property type="match status" value="1"/>
</dbReference>
<comment type="caution">
    <text evidence="9">The sequence shown here is derived from an EMBL/GenBank/DDBJ whole genome shotgun (WGS) entry which is preliminary data.</text>
</comment>
<dbReference type="GO" id="GO:0003755">
    <property type="term" value="F:peptidyl-prolyl cis-trans isomerase activity"/>
    <property type="evidence" value="ECO:0007669"/>
    <property type="project" value="UniProtKB-KW"/>
</dbReference>
<dbReference type="PANTHER" id="PTHR45625:SF4">
    <property type="entry name" value="PEPTIDYLPROLYL ISOMERASE DOMAIN AND WD REPEAT-CONTAINING PROTEIN 1"/>
    <property type="match status" value="1"/>
</dbReference>
<dbReference type="eggNOG" id="KOG0882">
    <property type="taxonomic scope" value="Eukaryota"/>
</dbReference>
<keyword evidence="3" id="KW-0853">WD repeat</keyword>
<evidence type="ECO:0000256" key="4">
    <source>
        <dbReference type="ARBA" id="ARBA00022737"/>
    </source>
</evidence>
<evidence type="ECO:0000256" key="6">
    <source>
        <dbReference type="ARBA" id="ARBA00023235"/>
    </source>
</evidence>
<dbReference type="Proteomes" id="UP000019763">
    <property type="component" value="Unassembled WGS sequence"/>
</dbReference>
<keyword evidence="6 9" id="KW-0413">Isomerase</keyword>
<dbReference type="SUPFAM" id="SSF50891">
    <property type="entry name" value="Cyclophilin-like"/>
    <property type="match status" value="1"/>
</dbReference>
<accession>A0A023BD29</accession>
<feature type="region of interest" description="Disordered" evidence="7">
    <location>
        <begin position="339"/>
        <end position="393"/>
    </location>
</feature>
<dbReference type="GO" id="GO:0005634">
    <property type="term" value="C:nucleus"/>
    <property type="evidence" value="ECO:0007669"/>
    <property type="project" value="UniProtKB-ARBA"/>
</dbReference>